<evidence type="ECO:0000313" key="2">
    <source>
        <dbReference type="Proteomes" id="UP000664779"/>
    </source>
</evidence>
<accession>A0A939EJ71</accession>
<dbReference type="AlphaFoldDB" id="A0A939EJ71"/>
<evidence type="ECO:0000313" key="1">
    <source>
        <dbReference type="EMBL" id="MBO0343630.1"/>
    </source>
</evidence>
<name>A0A939EJ71_9HYPH</name>
<comment type="caution">
    <text evidence="1">The sequence shown here is derived from an EMBL/GenBank/DDBJ whole genome shotgun (WGS) entry which is preliminary data.</text>
</comment>
<dbReference type="RefSeq" id="WP_206937143.1">
    <property type="nucleotide sequence ID" value="NZ_JAFLNF010000001.1"/>
</dbReference>
<keyword evidence="2" id="KW-1185">Reference proteome</keyword>
<organism evidence="1 2">
    <name type="scientific">Roseibium limicola</name>
    <dbReference type="NCBI Taxonomy" id="2816037"/>
    <lineage>
        <taxon>Bacteria</taxon>
        <taxon>Pseudomonadati</taxon>
        <taxon>Pseudomonadota</taxon>
        <taxon>Alphaproteobacteria</taxon>
        <taxon>Hyphomicrobiales</taxon>
        <taxon>Stappiaceae</taxon>
        <taxon>Roseibium</taxon>
    </lineage>
</organism>
<reference evidence="1" key="1">
    <citation type="submission" date="2021-03" db="EMBL/GenBank/DDBJ databases">
        <title>Roseibium sp. CAU 1637 isolated from Incheon.</title>
        <authorList>
            <person name="Kim W."/>
        </authorList>
    </citation>
    <scope>NUCLEOTIDE SEQUENCE</scope>
    <source>
        <strain evidence="1">CAU 1637</strain>
    </source>
</reference>
<gene>
    <name evidence="1" type="ORF">J0X15_00215</name>
</gene>
<protein>
    <submittedName>
        <fullName evidence="1">Uncharacterized protein</fullName>
    </submittedName>
</protein>
<sequence length="125" mass="12699">MTKPEPSPDTSALNSQIVQAVQFSNAETAAAAPEMVKLGPEMMVETTTGLAVQDAANYMNAIMQIAVAGQAVAIKLAAEGPKEAPTVTTLMQDIQTMVQGAVTVYGSVASTAGTANSTVIGDLEG</sequence>
<proteinExistence type="predicted"/>
<dbReference type="Proteomes" id="UP000664779">
    <property type="component" value="Unassembled WGS sequence"/>
</dbReference>
<dbReference type="EMBL" id="JAFLNF010000001">
    <property type="protein sequence ID" value="MBO0343630.1"/>
    <property type="molecule type" value="Genomic_DNA"/>
</dbReference>